<accession>A0ABS4CI25</accession>
<comment type="caution">
    <text evidence="3">The sequence shown here is derived from an EMBL/GenBank/DDBJ whole genome shotgun (WGS) entry which is preliminary data.</text>
</comment>
<gene>
    <name evidence="3" type="ORF">I6N96_08255</name>
</gene>
<dbReference type="InterPro" id="IPR051768">
    <property type="entry name" value="Bact_secretion_toxin"/>
</dbReference>
<organism evidence="3 4">
    <name type="scientific">Enterococcus larvae</name>
    <dbReference type="NCBI Taxonomy" id="2794352"/>
    <lineage>
        <taxon>Bacteria</taxon>
        <taxon>Bacillati</taxon>
        <taxon>Bacillota</taxon>
        <taxon>Bacilli</taxon>
        <taxon>Lactobacillales</taxon>
        <taxon>Enterococcaceae</taxon>
        <taxon>Enterococcus</taxon>
    </lineage>
</organism>
<dbReference type="InterPro" id="IPR006829">
    <property type="entry name" value="LXG_dom"/>
</dbReference>
<evidence type="ECO:0000256" key="1">
    <source>
        <dbReference type="ARBA" id="ARBA00034117"/>
    </source>
</evidence>
<protein>
    <recommendedName>
        <fullName evidence="2">LXG domain-containing protein</fullName>
    </recommendedName>
</protein>
<dbReference type="RefSeq" id="WP_209557089.1">
    <property type="nucleotide sequence ID" value="NZ_JAEDXU010000003.1"/>
</dbReference>
<evidence type="ECO:0000313" key="4">
    <source>
        <dbReference type="Proteomes" id="UP000673375"/>
    </source>
</evidence>
<reference evidence="3 4" key="1">
    <citation type="submission" date="2020-12" db="EMBL/GenBank/DDBJ databases">
        <title>Vagococcus allomyrinae sp. nov. and Enterococcus lavae sp. nov., isolated from the larvae of Allomyrina dichotoma.</title>
        <authorList>
            <person name="Lee S.D."/>
        </authorList>
    </citation>
    <scope>NUCLEOTIDE SEQUENCE [LARGE SCALE GENOMIC DNA]</scope>
    <source>
        <strain evidence="3 4">BWM-S5</strain>
    </source>
</reference>
<evidence type="ECO:0000313" key="3">
    <source>
        <dbReference type="EMBL" id="MBP1046275.1"/>
    </source>
</evidence>
<dbReference type="PROSITE" id="PS51756">
    <property type="entry name" value="LXG"/>
    <property type="match status" value="1"/>
</dbReference>
<dbReference type="InterPro" id="IPR028905">
    <property type="entry name" value="Tox-REase-3_dom"/>
</dbReference>
<dbReference type="PANTHER" id="PTHR34976">
    <property type="entry name" value="RIBONUCLEASE YQCG-RELATED"/>
    <property type="match status" value="1"/>
</dbReference>
<evidence type="ECO:0000259" key="2">
    <source>
        <dbReference type="PROSITE" id="PS51756"/>
    </source>
</evidence>
<dbReference type="EMBL" id="JAEDXU010000003">
    <property type="protein sequence ID" value="MBP1046275.1"/>
    <property type="molecule type" value="Genomic_DNA"/>
</dbReference>
<dbReference type="Proteomes" id="UP000673375">
    <property type="component" value="Unassembled WGS sequence"/>
</dbReference>
<comment type="similarity">
    <text evidence="1">In the N-terminal section; belongs to the LXG family.</text>
</comment>
<feature type="domain" description="LXG" evidence="2">
    <location>
        <begin position="1"/>
        <end position="224"/>
    </location>
</feature>
<proteinExistence type="inferred from homology"/>
<dbReference type="PANTHER" id="PTHR34976:SF1">
    <property type="entry name" value="TOXIN BC_0920"/>
    <property type="match status" value="1"/>
</dbReference>
<dbReference type="Pfam" id="PF15647">
    <property type="entry name" value="Tox-REase-3"/>
    <property type="match status" value="1"/>
</dbReference>
<sequence length="503" mass="56832">MNVSMFVGTSQSQASSVLSKSQHDQQAYERMLQALQQFINEDRLSSTAYTNAKGFYSAVLTPLAKAGILLSEAVGEACQKFVQDYQSNVDSGDLKSDELEEKIRQLDMRISQLDSIRATIEGKDLADNFKIRQLNQNSQAKTLLEDSKKVLQEKLDKLLEFHGTSPDIFSAISELESIVNQGAAQAGSSFTGSGFSIPTDLGWTSSVAEKWQTRTDNIKKKEKEFHEKNIKELEKHNVYAWPYEDPETKEIKIMWFIDKDGVRVFDKELQDYVERYGKNLEGIYEVVGWDKIYELDLAARRRGDGKNYLNSNQLENWKTYSQVGAHVESAYWMANKTGLLDLALMAGLAYVNKKTKVSTSSNVANVLDDAADAKKASGAEIGIELSDNVRELMEAGKYREALDFHYEDLIRRQTGGSSQILQGREIDVVTDDMLIQAKRSYTALEKPKNFLSKSTRKQIKETARIASETGRQGEYWFKYGCHPDVRKYIESKGLKVIEGLGRN</sequence>
<keyword evidence="4" id="KW-1185">Reference proteome</keyword>
<name>A0ABS4CI25_9ENTE</name>